<proteinExistence type="predicted"/>
<name>A0A0S4IXF6_BODSA</name>
<feature type="transmembrane region" description="Helical" evidence="1">
    <location>
        <begin position="12"/>
        <end position="31"/>
    </location>
</feature>
<feature type="non-terminal residue" evidence="2">
    <location>
        <position position="1"/>
    </location>
</feature>
<keyword evidence="1" id="KW-0812">Transmembrane</keyword>
<organism evidence="2 3">
    <name type="scientific">Bodo saltans</name>
    <name type="common">Flagellated protozoan</name>
    <dbReference type="NCBI Taxonomy" id="75058"/>
    <lineage>
        <taxon>Eukaryota</taxon>
        <taxon>Discoba</taxon>
        <taxon>Euglenozoa</taxon>
        <taxon>Kinetoplastea</taxon>
        <taxon>Metakinetoplastina</taxon>
        <taxon>Eubodonida</taxon>
        <taxon>Bodonidae</taxon>
        <taxon>Bodo</taxon>
    </lineage>
</organism>
<keyword evidence="3" id="KW-1185">Reference proteome</keyword>
<accession>A0A0S4IXF6</accession>
<dbReference type="EMBL" id="CYKH01000514">
    <property type="protein sequence ID" value="CUG04008.1"/>
    <property type="molecule type" value="Genomic_DNA"/>
</dbReference>
<evidence type="ECO:0000313" key="3">
    <source>
        <dbReference type="Proteomes" id="UP000051952"/>
    </source>
</evidence>
<sequence length="43" mass="4742">NLLRTVSSKKTLLLVTKVPFLSSFALFLSAFSPPPQKEVHTVV</sequence>
<dbReference type="VEuPathDB" id="TriTrypDB:BSAL_70345"/>
<protein>
    <submittedName>
        <fullName evidence="2">Membrane-associated protein, putative</fullName>
    </submittedName>
</protein>
<dbReference type="AlphaFoldDB" id="A0A0S4IXF6"/>
<gene>
    <name evidence="2" type="ORF">BSAL_70345</name>
</gene>
<reference evidence="3" key="1">
    <citation type="submission" date="2015-09" db="EMBL/GenBank/DDBJ databases">
        <authorList>
            <consortium name="Pathogen Informatics"/>
        </authorList>
    </citation>
    <scope>NUCLEOTIDE SEQUENCE [LARGE SCALE GENOMIC DNA]</scope>
    <source>
        <strain evidence="3">Lake Konstanz</strain>
    </source>
</reference>
<keyword evidence="1" id="KW-0472">Membrane</keyword>
<evidence type="ECO:0000313" key="2">
    <source>
        <dbReference type="EMBL" id="CUG04008.1"/>
    </source>
</evidence>
<keyword evidence="1" id="KW-1133">Transmembrane helix</keyword>
<dbReference type="Proteomes" id="UP000051952">
    <property type="component" value="Unassembled WGS sequence"/>
</dbReference>
<evidence type="ECO:0000256" key="1">
    <source>
        <dbReference type="SAM" id="Phobius"/>
    </source>
</evidence>